<dbReference type="RefSeq" id="WP_152124623.1">
    <property type="nucleotide sequence ID" value="NZ_WELI01000005.1"/>
</dbReference>
<accession>A0A7J5TXY6</accession>
<evidence type="ECO:0000259" key="2">
    <source>
        <dbReference type="Pfam" id="PF00582"/>
    </source>
</evidence>
<comment type="caution">
    <text evidence="3">The sequence shown here is derived from an EMBL/GenBank/DDBJ whole genome shotgun (WGS) entry which is preliminary data.</text>
</comment>
<dbReference type="PANTHER" id="PTHR46268">
    <property type="entry name" value="STRESS RESPONSE PROTEIN NHAX"/>
    <property type="match status" value="1"/>
</dbReference>
<feature type="domain" description="UspA" evidence="2">
    <location>
        <begin position="212"/>
        <end position="274"/>
    </location>
</feature>
<feature type="domain" description="UspA" evidence="2">
    <location>
        <begin position="1"/>
        <end position="143"/>
    </location>
</feature>
<gene>
    <name evidence="3" type="ORF">F5984_12530</name>
</gene>
<dbReference type="PANTHER" id="PTHR46268:SF22">
    <property type="entry name" value="SENSOR PROTEIN KDPD-RELATED"/>
    <property type="match status" value="1"/>
</dbReference>
<dbReference type="EMBL" id="WELI01000005">
    <property type="protein sequence ID" value="KAB7730006.1"/>
    <property type="molecule type" value="Genomic_DNA"/>
</dbReference>
<proteinExistence type="inferred from homology"/>
<dbReference type="InterPro" id="IPR006016">
    <property type="entry name" value="UspA"/>
</dbReference>
<dbReference type="PRINTS" id="PR01438">
    <property type="entry name" value="UNVRSLSTRESS"/>
</dbReference>
<organism evidence="3 4">
    <name type="scientific">Rudanella paleaurantiibacter</name>
    <dbReference type="NCBI Taxonomy" id="2614655"/>
    <lineage>
        <taxon>Bacteria</taxon>
        <taxon>Pseudomonadati</taxon>
        <taxon>Bacteroidota</taxon>
        <taxon>Cytophagia</taxon>
        <taxon>Cytophagales</taxon>
        <taxon>Cytophagaceae</taxon>
        <taxon>Rudanella</taxon>
    </lineage>
</organism>
<evidence type="ECO:0000313" key="3">
    <source>
        <dbReference type="EMBL" id="KAB7730006.1"/>
    </source>
</evidence>
<keyword evidence="4" id="KW-1185">Reference proteome</keyword>
<dbReference type="Pfam" id="PF00582">
    <property type="entry name" value="Usp"/>
    <property type="match status" value="2"/>
</dbReference>
<protein>
    <recommendedName>
        <fullName evidence="2">UspA domain-containing protein</fullName>
    </recommendedName>
</protein>
<sequence>MKTILFPTDFSAQSQQALPIAAQLAKLFNARLDLVHVQSPPLATGWTPVPTLEAASANADRLTETITAGFEQLRQLPCLQGVVVKTHLVEGTDVTEVLTQPTFAGAGLIVMSSSGAGGLKETLLGSNAEKLIRHARIPVLVLKNPQHYLDLRSVVFASDFTDVYDASMHFVHELLDGYDFPQLHLLYVNTLGRFTASHETQPRMEAFVQRYHLGVTSMTELNELEVEPGILRFAQTHQADLVVLGTHGRQGLRHLLQGSIAEDIANHAGMAVLTLPLQTEPVPMVLF</sequence>
<name>A0A7J5TXY6_9BACT</name>
<dbReference type="CDD" id="cd00293">
    <property type="entry name" value="USP-like"/>
    <property type="match status" value="2"/>
</dbReference>
<dbReference type="AlphaFoldDB" id="A0A7J5TXY6"/>
<dbReference type="Gene3D" id="3.40.50.12370">
    <property type="match status" value="1"/>
</dbReference>
<comment type="similarity">
    <text evidence="1">Belongs to the universal stress protein A family.</text>
</comment>
<evidence type="ECO:0000313" key="4">
    <source>
        <dbReference type="Proteomes" id="UP000488299"/>
    </source>
</evidence>
<dbReference type="SUPFAM" id="SSF52402">
    <property type="entry name" value="Adenine nucleotide alpha hydrolases-like"/>
    <property type="match status" value="2"/>
</dbReference>
<evidence type="ECO:0000256" key="1">
    <source>
        <dbReference type="ARBA" id="ARBA00008791"/>
    </source>
</evidence>
<reference evidence="3 4" key="1">
    <citation type="submission" date="2019-10" db="EMBL/GenBank/DDBJ databases">
        <title>Rudanella paleaurantiibacter sp. nov., isolated from sludge.</title>
        <authorList>
            <person name="Xu S.Q."/>
        </authorList>
    </citation>
    <scope>NUCLEOTIDE SEQUENCE [LARGE SCALE GENOMIC DNA]</scope>
    <source>
        <strain evidence="3 4">HX-22-17</strain>
    </source>
</reference>
<dbReference type="InterPro" id="IPR006015">
    <property type="entry name" value="Universal_stress_UspA"/>
</dbReference>
<dbReference type="Proteomes" id="UP000488299">
    <property type="component" value="Unassembled WGS sequence"/>
</dbReference>